<sequence>MAQAILARGIMSSAALSRGRASGSHKCQRLSSSLPCRRCGGGSAPRGCCRGASLRGHRPRGAAQRPAARKCLACEFTGDPGDEDLQRAGELSRRSAQALARGLLRAGGRHPEGFEDDPITYVEVGRCSGRLPAAAEAEISGRLCSIFREDVSRLLRQEEGKREELTRQAVESWSRRKRAERFLRAEHSTAEFVKAHLRLDEPVRGRR</sequence>
<reference evidence="1" key="1">
    <citation type="submission" date="2021-01" db="EMBL/GenBank/DDBJ databases">
        <authorList>
            <person name="Corre E."/>
            <person name="Pelletier E."/>
            <person name="Niang G."/>
            <person name="Scheremetjew M."/>
            <person name="Finn R."/>
            <person name="Kale V."/>
            <person name="Holt S."/>
            <person name="Cochrane G."/>
            <person name="Meng A."/>
            <person name="Brown T."/>
            <person name="Cohen L."/>
        </authorList>
    </citation>
    <scope>NUCLEOTIDE SEQUENCE</scope>
    <source>
        <strain evidence="1">CCMP3105</strain>
    </source>
</reference>
<dbReference type="AlphaFoldDB" id="A0A7S4Q313"/>
<name>A0A7S4Q313_9DINO</name>
<accession>A0A7S4Q313</accession>
<organism evidence="1">
    <name type="scientific">Alexandrium monilatum</name>
    <dbReference type="NCBI Taxonomy" id="311494"/>
    <lineage>
        <taxon>Eukaryota</taxon>
        <taxon>Sar</taxon>
        <taxon>Alveolata</taxon>
        <taxon>Dinophyceae</taxon>
        <taxon>Gonyaulacales</taxon>
        <taxon>Pyrocystaceae</taxon>
        <taxon>Alexandrium</taxon>
    </lineage>
</organism>
<dbReference type="EMBL" id="HBNR01013522">
    <property type="protein sequence ID" value="CAE4569117.1"/>
    <property type="molecule type" value="Transcribed_RNA"/>
</dbReference>
<proteinExistence type="predicted"/>
<gene>
    <name evidence="1" type="ORF">AMON00008_LOCUS8736</name>
</gene>
<evidence type="ECO:0000313" key="1">
    <source>
        <dbReference type="EMBL" id="CAE4569117.1"/>
    </source>
</evidence>
<protein>
    <submittedName>
        <fullName evidence="1">Uncharacterized protein</fullName>
    </submittedName>
</protein>